<evidence type="ECO:0000313" key="8">
    <source>
        <dbReference type="EMBL" id="KAH9844665.1"/>
    </source>
</evidence>
<dbReference type="SUPFAM" id="SSF48264">
    <property type="entry name" value="Cytochrome P450"/>
    <property type="match status" value="1"/>
</dbReference>
<evidence type="ECO:0000256" key="5">
    <source>
        <dbReference type="ARBA" id="ARBA00023004"/>
    </source>
</evidence>
<dbReference type="GO" id="GO:0020037">
    <property type="term" value="F:heme binding"/>
    <property type="evidence" value="ECO:0007669"/>
    <property type="project" value="InterPro"/>
</dbReference>
<evidence type="ECO:0000313" key="9">
    <source>
        <dbReference type="Proteomes" id="UP001138500"/>
    </source>
</evidence>
<sequence>MAHLSSVSLVVCGAGAVLYFVRKALDSIRYFQKTKSHQCGPLKSFPHWDPVWGIDWVLSMSHAFTEHRWLAWMEETWAAMGTTTFKARFLGMRMVYTSEMENMKAMSTSQWQEFVVEPIRVDNGAAAPFTGKGVSTSDGEFWQRSHNIVKPYFDRQGFSNVDRLKPFTDSLLDLIPANGETFDFQTLIRRWFLDTSTEFVFGKTRDSLHHPEREDVLLAMVDIMRGARVRLTMGSFMFLHRDKDWYAAIRVVHEFMDAYIDDALEERRRRAEDAEKFAATPERTDLLWEIVGHVGDKKLIRNETTSINISNAIYLLARHPAVWKRLQSEIQALGDQKLTFSLLRGLPYLNWIINESTSAAESFGEQSQLTLCEAHRLMPNGIQMIRSAAHDTTLPRGGGPDGKQPIFIAKGDVVHGNRYLLHRHPEFWGPDAADFKPERWETVRPLWHFVPFGGGPRICPAHVLALTEAAYVLVRFCQRFKTLEARDSNPYVPVMRIGQSSLHGVKVAVTPW</sequence>
<dbReference type="GO" id="GO:0005506">
    <property type="term" value="F:iron ion binding"/>
    <property type="evidence" value="ECO:0007669"/>
    <property type="project" value="InterPro"/>
</dbReference>
<comment type="similarity">
    <text evidence="2 7">Belongs to the cytochrome P450 family.</text>
</comment>
<comment type="caution">
    <text evidence="8">The sequence shown here is derived from an EMBL/GenBank/DDBJ whole genome shotgun (WGS) entry which is preliminary data.</text>
</comment>
<keyword evidence="5 7" id="KW-0408">Iron</keyword>
<dbReference type="EMBL" id="RIBY02000258">
    <property type="protein sequence ID" value="KAH9844665.1"/>
    <property type="molecule type" value="Genomic_DNA"/>
</dbReference>
<evidence type="ECO:0000256" key="3">
    <source>
        <dbReference type="ARBA" id="ARBA00022723"/>
    </source>
</evidence>
<keyword evidence="9" id="KW-1185">Reference proteome</keyword>
<evidence type="ECO:0000256" key="1">
    <source>
        <dbReference type="ARBA" id="ARBA00001971"/>
    </source>
</evidence>
<dbReference type="PANTHER" id="PTHR24287:SF18">
    <property type="entry name" value="CYTOCHROME P450 MONOOXYGENASE APDE-RELATED"/>
    <property type="match status" value="1"/>
</dbReference>
<dbReference type="CDD" id="cd11063">
    <property type="entry name" value="CYP52"/>
    <property type="match status" value="1"/>
</dbReference>
<protein>
    <submittedName>
        <fullName evidence="8">Cytochrome-P450 monooxygenase</fullName>
    </submittedName>
</protein>
<dbReference type="PANTHER" id="PTHR24287">
    <property type="entry name" value="P450, PUTATIVE (EUROFUNG)-RELATED"/>
    <property type="match status" value="1"/>
</dbReference>
<dbReference type="PRINTS" id="PR01239">
    <property type="entry name" value="EP450IICYP52"/>
</dbReference>
<reference evidence="8 9" key="2">
    <citation type="journal article" date="2021" name="Curr. Genet.">
        <title>Genetic response to nitrogen starvation in the aggressive Eucalyptus foliar pathogen Teratosphaeria destructans.</title>
        <authorList>
            <person name="Havenga M."/>
            <person name="Wingfield B.D."/>
            <person name="Wingfield M.J."/>
            <person name="Dreyer L.L."/>
            <person name="Roets F."/>
            <person name="Aylward J."/>
        </authorList>
    </citation>
    <scope>NUCLEOTIDE SEQUENCE [LARGE SCALE GENOMIC DNA]</scope>
    <source>
        <strain evidence="8">CMW44962</strain>
    </source>
</reference>
<dbReference type="InterPro" id="IPR036396">
    <property type="entry name" value="Cyt_P450_sf"/>
</dbReference>
<dbReference type="OrthoDB" id="1470350at2759"/>
<accession>A0A9W7SZI2</accession>
<dbReference type="Gene3D" id="1.10.630.10">
    <property type="entry name" value="Cytochrome P450"/>
    <property type="match status" value="1"/>
</dbReference>
<keyword evidence="4 7" id="KW-0560">Oxidoreductase</keyword>
<dbReference type="GO" id="GO:0016712">
    <property type="term" value="F:oxidoreductase activity, acting on paired donors, with incorporation or reduction of molecular oxygen, reduced flavin or flavoprotein as one donor, and incorporation of one atom of oxygen"/>
    <property type="evidence" value="ECO:0007669"/>
    <property type="project" value="InterPro"/>
</dbReference>
<keyword evidence="6 7" id="KW-0503">Monooxygenase</keyword>
<evidence type="ECO:0000256" key="2">
    <source>
        <dbReference type="ARBA" id="ARBA00010617"/>
    </source>
</evidence>
<dbReference type="InterPro" id="IPR002974">
    <property type="entry name" value="Cyt_P450_E_CYP52_ascomycetes"/>
</dbReference>
<proteinExistence type="inferred from homology"/>
<dbReference type="Proteomes" id="UP001138500">
    <property type="component" value="Unassembled WGS sequence"/>
</dbReference>
<comment type="cofactor">
    <cofactor evidence="1">
        <name>heme</name>
        <dbReference type="ChEBI" id="CHEBI:30413"/>
    </cofactor>
</comment>
<organism evidence="8 9">
    <name type="scientific">Teratosphaeria destructans</name>
    <dbReference type="NCBI Taxonomy" id="418781"/>
    <lineage>
        <taxon>Eukaryota</taxon>
        <taxon>Fungi</taxon>
        <taxon>Dikarya</taxon>
        <taxon>Ascomycota</taxon>
        <taxon>Pezizomycotina</taxon>
        <taxon>Dothideomycetes</taxon>
        <taxon>Dothideomycetidae</taxon>
        <taxon>Mycosphaerellales</taxon>
        <taxon>Teratosphaeriaceae</taxon>
        <taxon>Teratosphaeria</taxon>
    </lineage>
</organism>
<gene>
    <name evidence="8" type="ORF">Tdes44962_MAKER07201</name>
</gene>
<name>A0A9W7SZI2_9PEZI</name>
<evidence type="ECO:0000256" key="4">
    <source>
        <dbReference type="ARBA" id="ARBA00023002"/>
    </source>
</evidence>
<dbReference type="InterPro" id="IPR001128">
    <property type="entry name" value="Cyt_P450"/>
</dbReference>
<evidence type="ECO:0000256" key="6">
    <source>
        <dbReference type="ARBA" id="ARBA00023033"/>
    </source>
</evidence>
<dbReference type="InterPro" id="IPR047146">
    <property type="entry name" value="Cyt_P450_E_CYP52_fungi"/>
</dbReference>
<dbReference type="AlphaFoldDB" id="A0A9W7SZI2"/>
<evidence type="ECO:0000256" key="7">
    <source>
        <dbReference type="RuleBase" id="RU000461"/>
    </source>
</evidence>
<reference evidence="8 9" key="1">
    <citation type="journal article" date="2018" name="IMA Fungus">
        <title>IMA Genome-F 10: Nine draft genome sequences of Claviceps purpurea s.lat., including C. arundinis, C. humidiphila, and C. cf. spartinae, pseudomolecules for the pitch canker pathogen Fusarium circinatum, draft genome of Davidsoniella eucalypti, Grosmannia galeiformis, Quambalaria eucalypti, and Teratosphaeria destructans.</title>
        <authorList>
            <person name="Wingfield B.D."/>
            <person name="Liu M."/>
            <person name="Nguyen H.D."/>
            <person name="Lane F.A."/>
            <person name="Morgan S.W."/>
            <person name="De Vos L."/>
            <person name="Wilken P.M."/>
            <person name="Duong T.A."/>
            <person name="Aylward J."/>
            <person name="Coetzee M.P."/>
            <person name="Dadej K."/>
            <person name="De Beer Z.W."/>
            <person name="Findlay W."/>
            <person name="Havenga M."/>
            <person name="Kolarik M."/>
            <person name="Menzies J.G."/>
            <person name="Naidoo K."/>
            <person name="Pochopski O."/>
            <person name="Shoukouhi P."/>
            <person name="Santana Q.C."/>
            <person name="Seifert K.A."/>
            <person name="Soal N."/>
            <person name="Steenkamp E.T."/>
            <person name="Tatham C.T."/>
            <person name="van der Nest M.A."/>
            <person name="Wingfield M.J."/>
        </authorList>
    </citation>
    <scope>NUCLEOTIDE SEQUENCE [LARGE SCALE GENOMIC DNA]</scope>
    <source>
        <strain evidence="8">CMW44962</strain>
    </source>
</reference>
<keyword evidence="3 7" id="KW-0479">Metal-binding</keyword>
<keyword evidence="7" id="KW-0349">Heme</keyword>
<dbReference type="InterPro" id="IPR017972">
    <property type="entry name" value="Cyt_P450_CS"/>
</dbReference>
<dbReference type="Pfam" id="PF00067">
    <property type="entry name" value="p450"/>
    <property type="match status" value="3"/>
</dbReference>
<dbReference type="PROSITE" id="PS00086">
    <property type="entry name" value="CYTOCHROME_P450"/>
    <property type="match status" value="1"/>
</dbReference>